<name>A0A0F8Z2Y0_9ZZZZ</name>
<comment type="caution">
    <text evidence="1">The sequence shown here is derived from an EMBL/GenBank/DDBJ whole genome shotgun (WGS) entry which is preliminary data.</text>
</comment>
<accession>A0A0F8Z2Y0</accession>
<reference evidence="1" key="1">
    <citation type="journal article" date="2015" name="Nature">
        <title>Complex archaea that bridge the gap between prokaryotes and eukaryotes.</title>
        <authorList>
            <person name="Spang A."/>
            <person name="Saw J.H."/>
            <person name="Jorgensen S.L."/>
            <person name="Zaremba-Niedzwiedzka K."/>
            <person name="Martijn J."/>
            <person name="Lind A.E."/>
            <person name="van Eijk R."/>
            <person name="Schleper C."/>
            <person name="Guy L."/>
            <person name="Ettema T.J."/>
        </authorList>
    </citation>
    <scope>NUCLEOTIDE SEQUENCE</scope>
</reference>
<sequence length="64" mass="7418">MTSEICAVSENTTSIKRFKMTEKEWIMEGMVEEIYNLFFILCSLKGRHGGLRDRACPQETEATR</sequence>
<evidence type="ECO:0000313" key="1">
    <source>
        <dbReference type="EMBL" id="KKK88043.1"/>
    </source>
</evidence>
<protein>
    <submittedName>
        <fullName evidence="1">Uncharacterized protein</fullName>
    </submittedName>
</protein>
<dbReference type="EMBL" id="LAZR01050133">
    <property type="protein sequence ID" value="KKK88043.1"/>
    <property type="molecule type" value="Genomic_DNA"/>
</dbReference>
<dbReference type="AlphaFoldDB" id="A0A0F8Z2Y0"/>
<proteinExistence type="predicted"/>
<gene>
    <name evidence="1" type="ORF">LCGC14_2747160</name>
</gene>
<organism evidence="1">
    <name type="scientific">marine sediment metagenome</name>
    <dbReference type="NCBI Taxonomy" id="412755"/>
    <lineage>
        <taxon>unclassified sequences</taxon>
        <taxon>metagenomes</taxon>
        <taxon>ecological metagenomes</taxon>
    </lineage>
</organism>